<feature type="region of interest" description="Disordered" evidence="3">
    <location>
        <begin position="224"/>
        <end position="243"/>
    </location>
</feature>
<keyword evidence="6" id="KW-1185">Reference proteome</keyword>
<evidence type="ECO:0000313" key="5">
    <source>
        <dbReference type="EMBL" id="KYO19175.1"/>
    </source>
</evidence>
<organism evidence="5 6">
    <name type="scientific">Alligator mississippiensis</name>
    <name type="common">American alligator</name>
    <dbReference type="NCBI Taxonomy" id="8496"/>
    <lineage>
        <taxon>Eukaryota</taxon>
        <taxon>Metazoa</taxon>
        <taxon>Chordata</taxon>
        <taxon>Craniata</taxon>
        <taxon>Vertebrata</taxon>
        <taxon>Euteleostomi</taxon>
        <taxon>Archelosauria</taxon>
        <taxon>Archosauria</taxon>
        <taxon>Crocodylia</taxon>
        <taxon>Alligatoridae</taxon>
        <taxon>Alligatorinae</taxon>
        <taxon>Alligator</taxon>
    </lineage>
</organism>
<comment type="subcellular location">
    <subcellularLocation>
        <location evidence="1">Secreted</location>
    </subcellularLocation>
</comment>
<name>A0A151M3T1_ALLMI</name>
<dbReference type="GO" id="GO:0030154">
    <property type="term" value="P:cell differentiation"/>
    <property type="evidence" value="ECO:0007669"/>
    <property type="project" value="UniProtKB-ARBA"/>
</dbReference>
<dbReference type="GO" id="GO:0005576">
    <property type="term" value="C:extracellular region"/>
    <property type="evidence" value="ECO:0007669"/>
    <property type="project" value="UniProtKB-SubCell"/>
</dbReference>
<dbReference type="PANTHER" id="PTHR20914:SF9">
    <property type="entry name" value="COILED, ISOFORM A"/>
    <property type="match status" value="1"/>
</dbReference>
<dbReference type="SUPFAM" id="SSF57302">
    <property type="entry name" value="Snake toxin-like"/>
    <property type="match status" value="2"/>
</dbReference>
<dbReference type="InterPro" id="IPR045860">
    <property type="entry name" value="Snake_toxin-like_sf"/>
</dbReference>
<feature type="domain" description="UPAR/Ly6" evidence="4">
    <location>
        <begin position="145"/>
        <end position="198"/>
    </location>
</feature>
<evidence type="ECO:0000256" key="2">
    <source>
        <dbReference type="ARBA" id="ARBA00022525"/>
    </source>
</evidence>
<accession>A0A151M3T1</accession>
<dbReference type="AlphaFoldDB" id="A0A151M3T1"/>
<dbReference type="CDD" id="cd23572">
    <property type="entry name" value="TFP_LU_ECD_PINLYP_rpt2"/>
    <property type="match status" value="1"/>
</dbReference>
<dbReference type="InterPro" id="IPR050918">
    <property type="entry name" value="CNF-like_PLA2_Inhibitor"/>
</dbReference>
<evidence type="ECO:0000256" key="1">
    <source>
        <dbReference type="ARBA" id="ARBA00004613"/>
    </source>
</evidence>
<dbReference type="EMBL" id="AKHW03006683">
    <property type="protein sequence ID" value="KYO19175.1"/>
    <property type="molecule type" value="Genomic_DNA"/>
</dbReference>
<evidence type="ECO:0000313" key="6">
    <source>
        <dbReference type="Proteomes" id="UP000050525"/>
    </source>
</evidence>
<reference evidence="5 6" key="1">
    <citation type="journal article" date="2012" name="Genome Biol.">
        <title>Sequencing three crocodilian genomes to illuminate the evolution of archosaurs and amniotes.</title>
        <authorList>
            <person name="St John J.A."/>
            <person name="Braun E.L."/>
            <person name="Isberg S.R."/>
            <person name="Miles L.G."/>
            <person name="Chong A.Y."/>
            <person name="Gongora J."/>
            <person name="Dalzell P."/>
            <person name="Moran C."/>
            <person name="Bed'hom B."/>
            <person name="Abzhanov A."/>
            <person name="Burgess S.C."/>
            <person name="Cooksey A.M."/>
            <person name="Castoe T.A."/>
            <person name="Crawford N.G."/>
            <person name="Densmore L.D."/>
            <person name="Drew J.C."/>
            <person name="Edwards S.V."/>
            <person name="Faircloth B.C."/>
            <person name="Fujita M.K."/>
            <person name="Greenwold M.J."/>
            <person name="Hoffmann F.G."/>
            <person name="Howard J.M."/>
            <person name="Iguchi T."/>
            <person name="Janes D.E."/>
            <person name="Khan S.Y."/>
            <person name="Kohno S."/>
            <person name="de Koning A.J."/>
            <person name="Lance S.L."/>
            <person name="McCarthy F.M."/>
            <person name="McCormack J.E."/>
            <person name="Merchant M.E."/>
            <person name="Peterson D.G."/>
            <person name="Pollock D.D."/>
            <person name="Pourmand N."/>
            <person name="Raney B.J."/>
            <person name="Roessler K.A."/>
            <person name="Sanford J.R."/>
            <person name="Sawyer R.H."/>
            <person name="Schmidt C.J."/>
            <person name="Triplett E.W."/>
            <person name="Tuberville T.D."/>
            <person name="Venegas-Anaya M."/>
            <person name="Howard J.T."/>
            <person name="Jarvis E.D."/>
            <person name="Guillette L.J.Jr."/>
            <person name="Glenn T.C."/>
            <person name="Green R.E."/>
            <person name="Ray D.A."/>
        </authorList>
    </citation>
    <scope>NUCLEOTIDE SEQUENCE [LARGE SCALE GENOMIC DNA]</scope>
    <source>
        <strain evidence="5">KSC_2009_1</strain>
    </source>
</reference>
<dbReference type="InterPro" id="IPR016054">
    <property type="entry name" value="LY6_UPA_recep-like"/>
</dbReference>
<dbReference type="Gene3D" id="2.10.60.10">
    <property type="entry name" value="CD59"/>
    <property type="match status" value="2"/>
</dbReference>
<evidence type="ECO:0000259" key="4">
    <source>
        <dbReference type="Pfam" id="PF00021"/>
    </source>
</evidence>
<dbReference type="Proteomes" id="UP000050525">
    <property type="component" value="Unassembled WGS sequence"/>
</dbReference>
<protein>
    <recommendedName>
        <fullName evidence="4">UPAR/Ly6 domain-containing protein</fullName>
    </recommendedName>
</protein>
<feature type="compositionally biased region" description="Low complexity" evidence="3">
    <location>
        <begin position="224"/>
        <end position="240"/>
    </location>
</feature>
<dbReference type="PANTHER" id="PTHR20914">
    <property type="entry name" value="LY6/PLAUR DOMAIN-CONTAINING PROTEIN 8"/>
    <property type="match status" value="1"/>
</dbReference>
<feature type="domain" description="UPAR/Ly6" evidence="4">
    <location>
        <begin position="56"/>
        <end position="129"/>
    </location>
</feature>
<gene>
    <name evidence="5" type="ORF">Y1Q_0003399</name>
</gene>
<dbReference type="Pfam" id="PF00021">
    <property type="entry name" value="UPAR_LY6"/>
    <property type="match status" value="3"/>
</dbReference>
<evidence type="ECO:0000256" key="3">
    <source>
        <dbReference type="SAM" id="MobiDB-lite"/>
    </source>
</evidence>
<comment type="caution">
    <text evidence="5">The sequence shown here is derived from an EMBL/GenBank/DDBJ whole genome shotgun (WGS) entry which is preliminary data.</text>
</comment>
<proteinExistence type="predicted"/>
<sequence length="455" mass="48897">MPQSRDFLSQLPTRRYCPVSQRKSPVRLGTVPNIMQGIWALLLLSALFGLAAGQGSRSCACMPKVGNCTSGNQTCQEKEKFCIAVASEDRVYYKACSINCKNQIVTMSVGNQNLLQVTNFCCNETDCNKYTAPLPAAPISKLKNGVLCNACQNLTNANCSTTVIECMGNEDKCFKATGTEKNTKTNFVLMGCATSNINELAAKDVIFIKDKLYELSGAPSNETIIPTTTTPATVPSRTTSGASQLPGKGSFTLLLSSVMNPEIQSPAWMTLLHFTFLSALIACGQGKEDTGYHLSCVTPSTIPGNIALFFGNDFYLKIWFRTCTTSNCNNIFSPDKDLAISNMYNGKACSSCYAPGHKSCGNNGTIRCEGAIDQCAYITGTVSEGNITIPFAARGCASEGACNIKPNYQLKSGVFRYVFETVNCSPAPSSAVQTRVWGSHLLPSLAGLLLVKSIY</sequence>
<feature type="domain" description="UPAR/Ly6" evidence="4">
    <location>
        <begin position="347"/>
        <end position="404"/>
    </location>
</feature>
<keyword evidence="2" id="KW-0964">Secreted</keyword>